<dbReference type="KEGG" id="samb:SAM23877_5641"/>
<dbReference type="RefSeq" id="WP_053138549.1">
    <property type="nucleotide sequence ID" value="NZ_CP012382.1"/>
</dbReference>
<dbReference type="Pfam" id="PF00501">
    <property type="entry name" value="AMP-binding"/>
    <property type="match status" value="1"/>
</dbReference>
<comment type="similarity">
    <text evidence="1">Belongs to the ATP-dependent AMP-binding enzyme family.</text>
</comment>
<dbReference type="PANTHER" id="PTHR22754">
    <property type="entry name" value="DISCO-INTERACTING PROTEIN 2 DIP2 -RELATED"/>
    <property type="match status" value="1"/>
</dbReference>
<keyword evidence="4" id="KW-0443">Lipid metabolism</keyword>
<name>A0A0K2B0M0_STRA7</name>
<dbReference type="InterPro" id="IPR020845">
    <property type="entry name" value="AMP-binding_CS"/>
</dbReference>
<dbReference type="STRING" id="1889.SAM40697_5135"/>
<dbReference type="SUPFAM" id="SSF56801">
    <property type="entry name" value="Acetyl-CoA synthetase-like"/>
    <property type="match status" value="1"/>
</dbReference>
<dbReference type="AlphaFoldDB" id="A0A0K2B0M0"/>
<dbReference type="GO" id="GO:0005886">
    <property type="term" value="C:plasma membrane"/>
    <property type="evidence" value="ECO:0007669"/>
    <property type="project" value="TreeGrafter"/>
</dbReference>
<organism evidence="6 7">
    <name type="scientific">Streptomyces ambofaciens (strain ATCC 23877 / 3486 / DSM 40053 / JCM 4204 / NBRC 12836 / NRRL B-2516)</name>
    <dbReference type="NCBI Taxonomy" id="278992"/>
    <lineage>
        <taxon>Bacteria</taxon>
        <taxon>Bacillati</taxon>
        <taxon>Actinomycetota</taxon>
        <taxon>Actinomycetes</taxon>
        <taxon>Kitasatosporales</taxon>
        <taxon>Streptomycetaceae</taxon>
        <taxon>Streptomyces</taxon>
    </lineage>
</organism>
<keyword evidence="2 6" id="KW-0436">Ligase</keyword>
<evidence type="ECO:0000256" key="1">
    <source>
        <dbReference type="ARBA" id="ARBA00006432"/>
    </source>
</evidence>
<evidence type="ECO:0000313" key="7">
    <source>
        <dbReference type="Proteomes" id="UP000061018"/>
    </source>
</evidence>
<protein>
    <submittedName>
        <fullName evidence="6">Long-chain-fatty-acid--CoA ligase</fullName>
        <ecNumber evidence="6">6.2.1.3</ecNumber>
    </submittedName>
</protein>
<evidence type="ECO:0000259" key="5">
    <source>
        <dbReference type="Pfam" id="PF00501"/>
    </source>
</evidence>
<dbReference type="GO" id="GO:0070566">
    <property type="term" value="F:adenylyltransferase activity"/>
    <property type="evidence" value="ECO:0007669"/>
    <property type="project" value="TreeGrafter"/>
</dbReference>
<evidence type="ECO:0000256" key="3">
    <source>
        <dbReference type="ARBA" id="ARBA00022832"/>
    </source>
</evidence>
<sequence length="592" mass="63904">MSIAVAELPSVVAAFRGNAASRPDGAAVTFVRDLSAEKVDETLTYAELDAAARSIAVRLAAHLAPGDRALLLYPEGLHFAAAFLGCLYAGVVAVPAPLPGQYRHQRERVTSIARNAGVGVVLTNSAVHADVREWAEAQTDAGTGPVLVTDEADPAGPVDPDAWAEPALDHDTLALLQYTSGSTGDPKGVMISHGNLLHNVDSLRRTFGLDGSTRFGSWIPHYHDMGLMGILLPPLVLGGSCTLMAPTTFLKRPHWWLRMVDVYDLDWSAGPNFAYERCARTVTDEQLEGVDLSRWRFAPNGSEPVQAATLTAFAERFASAGFRAEALTPCYGMAEATVFISGEGARKPVVRQVDAEELTRHRFVPSGAPTGAKPVVSCGTAHDYEVCVVDPGTREVLPQGHVGELWLKGESVAQGYWERPEATRETFRAETADGRSGYLRTGDLGLVHEGEIHVTGRIKETLIVRGRNLYPQDIEHELRAQHDDLQGLFGAVFSVPGPTGTGEDIIVIHEVPGRLSEDVLAKLAADIRQTVAREFGTGVRTVVLLRRGGVRRTTSGKIQRAAMRELFLGGELRPLFADGGPRDTARTPTRQR</sequence>
<dbReference type="Gene3D" id="3.40.50.12780">
    <property type="entry name" value="N-terminal domain of ligase-like"/>
    <property type="match status" value="1"/>
</dbReference>
<dbReference type="InterPro" id="IPR042099">
    <property type="entry name" value="ANL_N_sf"/>
</dbReference>
<dbReference type="PANTHER" id="PTHR22754:SF32">
    <property type="entry name" value="DISCO-INTERACTING PROTEIN 2"/>
    <property type="match status" value="1"/>
</dbReference>
<evidence type="ECO:0000256" key="2">
    <source>
        <dbReference type="ARBA" id="ARBA00022598"/>
    </source>
</evidence>
<dbReference type="PROSITE" id="PS00455">
    <property type="entry name" value="AMP_BINDING"/>
    <property type="match status" value="1"/>
</dbReference>
<dbReference type="GO" id="GO:0006633">
    <property type="term" value="P:fatty acid biosynthetic process"/>
    <property type="evidence" value="ECO:0007669"/>
    <property type="project" value="TreeGrafter"/>
</dbReference>
<keyword evidence="3" id="KW-0276">Fatty acid metabolism</keyword>
<dbReference type="InterPro" id="IPR000873">
    <property type="entry name" value="AMP-dep_synth/lig_dom"/>
</dbReference>
<gene>
    <name evidence="6" type="ORF">SAM23877_5641</name>
</gene>
<dbReference type="CDD" id="cd05931">
    <property type="entry name" value="FAAL"/>
    <property type="match status" value="1"/>
</dbReference>
<evidence type="ECO:0000313" key="6">
    <source>
        <dbReference type="EMBL" id="AKZ58686.1"/>
    </source>
</evidence>
<reference evidence="7" key="1">
    <citation type="journal article" date="2015" name="J. Biotechnol.">
        <title>Complete genome sequence of Streptomyces ambofaciens ATCC 23877, the spiramycin producer.</title>
        <authorList>
            <person name="Thibessard A."/>
            <person name="Haas D."/>
            <person name="Gerbaud C."/>
            <person name="Aigle B."/>
            <person name="Lautru S."/>
            <person name="Pernodet J.L."/>
            <person name="Leblond P."/>
        </authorList>
    </citation>
    <scope>NUCLEOTIDE SEQUENCE [LARGE SCALE GENOMIC DNA]</scope>
    <source>
        <strain evidence="7">ATCC 23877 / 3486 / DSM 40053 / JCM 4204 / NBRC 12836 / NRRL B-2516</strain>
    </source>
</reference>
<proteinExistence type="inferred from homology"/>
<evidence type="ECO:0000256" key="4">
    <source>
        <dbReference type="ARBA" id="ARBA00023098"/>
    </source>
</evidence>
<dbReference type="Proteomes" id="UP000061018">
    <property type="component" value="Chromosome"/>
</dbReference>
<dbReference type="GO" id="GO:0004467">
    <property type="term" value="F:long-chain fatty acid-CoA ligase activity"/>
    <property type="evidence" value="ECO:0007669"/>
    <property type="project" value="UniProtKB-EC"/>
</dbReference>
<dbReference type="GO" id="GO:0071766">
    <property type="term" value="P:Actinobacterium-type cell wall biogenesis"/>
    <property type="evidence" value="ECO:0007669"/>
    <property type="project" value="UniProtKB-ARBA"/>
</dbReference>
<accession>A0A0K2B0M0</accession>
<dbReference type="FunFam" id="3.40.50.12780:FF:000013">
    <property type="entry name" value="Long-chain-fatty-acid--AMP ligase FadD32"/>
    <property type="match status" value="1"/>
</dbReference>
<dbReference type="InterPro" id="IPR045851">
    <property type="entry name" value="AMP-bd_C_sf"/>
</dbReference>
<feature type="domain" description="AMP-dependent synthetase/ligase" evidence="5">
    <location>
        <begin position="16"/>
        <end position="417"/>
    </location>
</feature>
<dbReference type="EMBL" id="CP012382">
    <property type="protein sequence ID" value="AKZ58686.1"/>
    <property type="molecule type" value="Genomic_DNA"/>
</dbReference>
<dbReference type="EC" id="6.2.1.3" evidence="6"/>
<dbReference type="InterPro" id="IPR040097">
    <property type="entry name" value="FAAL/FAAC"/>
</dbReference>
<dbReference type="Gene3D" id="3.30.300.30">
    <property type="match status" value="1"/>
</dbReference>